<evidence type="ECO:0000313" key="2">
    <source>
        <dbReference type="Proteomes" id="UP001367508"/>
    </source>
</evidence>
<evidence type="ECO:0000313" key="1">
    <source>
        <dbReference type="EMBL" id="KAK7306440.1"/>
    </source>
</evidence>
<keyword evidence="2" id="KW-1185">Reference proteome</keyword>
<organism evidence="1 2">
    <name type="scientific">Canavalia gladiata</name>
    <name type="common">Sword bean</name>
    <name type="synonym">Dolichos gladiatus</name>
    <dbReference type="NCBI Taxonomy" id="3824"/>
    <lineage>
        <taxon>Eukaryota</taxon>
        <taxon>Viridiplantae</taxon>
        <taxon>Streptophyta</taxon>
        <taxon>Embryophyta</taxon>
        <taxon>Tracheophyta</taxon>
        <taxon>Spermatophyta</taxon>
        <taxon>Magnoliopsida</taxon>
        <taxon>eudicotyledons</taxon>
        <taxon>Gunneridae</taxon>
        <taxon>Pentapetalae</taxon>
        <taxon>rosids</taxon>
        <taxon>fabids</taxon>
        <taxon>Fabales</taxon>
        <taxon>Fabaceae</taxon>
        <taxon>Papilionoideae</taxon>
        <taxon>50 kb inversion clade</taxon>
        <taxon>NPAAA clade</taxon>
        <taxon>indigoferoid/millettioid clade</taxon>
        <taxon>Phaseoleae</taxon>
        <taxon>Canavalia</taxon>
    </lineage>
</organism>
<dbReference type="AlphaFoldDB" id="A0AAN9PNS1"/>
<dbReference type="EMBL" id="JAYMYQ010000011">
    <property type="protein sequence ID" value="KAK7306440.1"/>
    <property type="molecule type" value="Genomic_DNA"/>
</dbReference>
<protein>
    <submittedName>
        <fullName evidence="1">Uncharacterized protein</fullName>
    </submittedName>
</protein>
<name>A0AAN9PNS1_CANGL</name>
<sequence>MTVSDLILEESGGFFLPCSNKRISRESKGSQREILREIEKSGETKRSLREIRERNKQGLLMPKLNFMGSTNFGDEPKDTIETQNCLMENLGWLHLEDGFNLIQSHSLTNLHHPITTEDFFPPSLDPQVDPSIGVVDPIIVDSDPSYGSIPKSSLGPIKPYPHEMFYFGLEEKIFEGKKLVLQLQLVSPFLNCLLSISAMPISVFDRRLTSSSLPAISATASFIFFFTIELQPTVCAFDDGKSKLSIGSYRIRPFFPVLYTSFQSSSPTLSTSDPGG</sequence>
<comment type="caution">
    <text evidence="1">The sequence shown here is derived from an EMBL/GenBank/DDBJ whole genome shotgun (WGS) entry which is preliminary data.</text>
</comment>
<dbReference type="Proteomes" id="UP001367508">
    <property type="component" value="Unassembled WGS sequence"/>
</dbReference>
<gene>
    <name evidence="1" type="ORF">VNO77_44380</name>
</gene>
<reference evidence="1 2" key="1">
    <citation type="submission" date="2024-01" db="EMBL/GenBank/DDBJ databases">
        <title>The genomes of 5 underutilized Papilionoideae crops provide insights into root nodulation and disease resistanc.</title>
        <authorList>
            <person name="Jiang F."/>
        </authorList>
    </citation>
    <scope>NUCLEOTIDE SEQUENCE [LARGE SCALE GENOMIC DNA]</scope>
    <source>
        <strain evidence="1">LVBAO_FW01</strain>
        <tissue evidence="1">Leaves</tissue>
    </source>
</reference>
<proteinExistence type="predicted"/>
<accession>A0AAN9PNS1</accession>